<name>A0A1G8NGH2_9PSED</name>
<dbReference type="InterPro" id="IPR041657">
    <property type="entry name" value="HTH_17"/>
</dbReference>
<gene>
    <name evidence="2" type="ORF">SAMN05216605_11773</name>
</gene>
<feature type="domain" description="Helix-turn-helix" evidence="1">
    <location>
        <begin position="12"/>
        <end position="59"/>
    </location>
</feature>
<reference evidence="3" key="1">
    <citation type="submission" date="2016-10" db="EMBL/GenBank/DDBJ databases">
        <authorList>
            <person name="Varghese N."/>
            <person name="Submissions S."/>
        </authorList>
    </citation>
    <scope>NUCLEOTIDE SEQUENCE [LARGE SCALE GENOMIC DNA]</scope>
    <source>
        <strain evidence="3">ATCC 700689</strain>
    </source>
</reference>
<keyword evidence="3" id="KW-1185">Reference proteome</keyword>
<dbReference type="AlphaFoldDB" id="A0A1G8NGH2"/>
<dbReference type="OrthoDB" id="6050739at2"/>
<evidence type="ECO:0000259" key="1">
    <source>
        <dbReference type="Pfam" id="PF12728"/>
    </source>
</evidence>
<dbReference type="EMBL" id="FNCO01000017">
    <property type="protein sequence ID" value="SDI79176.1"/>
    <property type="molecule type" value="Genomic_DNA"/>
</dbReference>
<sequence>MSQPQPVTPLALGIDDAATAIGVARSALYAIVARGEIESFKLGKRRLILVKNLDAYINRVAKEGAR</sequence>
<protein>
    <submittedName>
        <fullName evidence="2">DNA binding domain-containing protein, excisionase family</fullName>
    </submittedName>
</protein>
<evidence type="ECO:0000313" key="3">
    <source>
        <dbReference type="Proteomes" id="UP000182894"/>
    </source>
</evidence>
<proteinExistence type="predicted"/>
<dbReference type="Proteomes" id="UP000182894">
    <property type="component" value="Unassembled WGS sequence"/>
</dbReference>
<accession>A0A1G8NGH2</accession>
<organism evidence="2 3">
    <name type="scientific">Pseudomonas abietaniphila</name>
    <dbReference type="NCBI Taxonomy" id="89065"/>
    <lineage>
        <taxon>Bacteria</taxon>
        <taxon>Pseudomonadati</taxon>
        <taxon>Pseudomonadota</taxon>
        <taxon>Gammaproteobacteria</taxon>
        <taxon>Pseudomonadales</taxon>
        <taxon>Pseudomonadaceae</taxon>
        <taxon>Pseudomonas</taxon>
    </lineage>
</organism>
<evidence type="ECO:0000313" key="2">
    <source>
        <dbReference type="EMBL" id="SDI79176.1"/>
    </source>
</evidence>
<dbReference type="Pfam" id="PF12728">
    <property type="entry name" value="HTH_17"/>
    <property type="match status" value="1"/>
</dbReference>
<dbReference type="STRING" id="89065.SAMN05216605_11773"/>